<evidence type="ECO:0000256" key="3">
    <source>
        <dbReference type="PIRSR" id="PIRSR605511-2"/>
    </source>
</evidence>
<accession>A0A7C4QP39</accession>
<evidence type="ECO:0000313" key="5">
    <source>
        <dbReference type="EMBL" id="HGT39740.1"/>
    </source>
</evidence>
<comment type="cofactor">
    <cofactor evidence="3">
        <name>Zn(2+)</name>
        <dbReference type="ChEBI" id="CHEBI:29105"/>
    </cofactor>
    <text evidence="3">Binds 1 divalent metal cation per subunit.</text>
</comment>
<gene>
    <name evidence="5" type="ORF">ENS64_10840</name>
</gene>
<evidence type="ECO:0000259" key="4">
    <source>
        <dbReference type="Pfam" id="PF08450"/>
    </source>
</evidence>
<comment type="caution">
    <text evidence="5">The sequence shown here is derived from an EMBL/GenBank/DDBJ whole genome shotgun (WGS) entry which is preliminary data.</text>
</comment>
<dbReference type="GO" id="GO:0016787">
    <property type="term" value="F:hydrolase activity"/>
    <property type="evidence" value="ECO:0007669"/>
    <property type="project" value="UniProtKB-KW"/>
</dbReference>
<feature type="domain" description="SMP-30/Gluconolactonase/LRE-like region" evidence="4">
    <location>
        <begin position="53"/>
        <end position="277"/>
    </location>
</feature>
<dbReference type="PANTHER" id="PTHR47572:SF4">
    <property type="entry name" value="LACTONASE DRP35"/>
    <property type="match status" value="1"/>
</dbReference>
<protein>
    <submittedName>
        <fullName evidence="5">SMP-30/gluconolactonase/LRE family protein</fullName>
    </submittedName>
</protein>
<dbReference type="PANTHER" id="PTHR47572">
    <property type="entry name" value="LIPOPROTEIN-RELATED"/>
    <property type="match status" value="1"/>
</dbReference>
<feature type="binding site" evidence="3">
    <location>
        <position position="221"/>
    </location>
    <ligand>
        <name>a divalent metal cation</name>
        <dbReference type="ChEBI" id="CHEBI:60240"/>
    </ligand>
</feature>
<evidence type="ECO:0000256" key="1">
    <source>
        <dbReference type="ARBA" id="ARBA00022801"/>
    </source>
</evidence>
<dbReference type="EMBL" id="DSVQ01000015">
    <property type="protein sequence ID" value="HGT39740.1"/>
    <property type="molecule type" value="Genomic_DNA"/>
</dbReference>
<dbReference type="InterPro" id="IPR051262">
    <property type="entry name" value="SMP-30/CGR1_Lactonase"/>
</dbReference>
<keyword evidence="3" id="KW-0479">Metal-binding</keyword>
<dbReference type="InterPro" id="IPR005511">
    <property type="entry name" value="SMP-30"/>
</dbReference>
<dbReference type="PRINTS" id="PR01790">
    <property type="entry name" value="SMP30FAMILY"/>
</dbReference>
<dbReference type="GO" id="GO:0046872">
    <property type="term" value="F:metal ion binding"/>
    <property type="evidence" value="ECO:0007669"/>
    <property type="project" value="UniProtKB-KW"/>
</dbReference>
<dbReference type="InterPro" id="IPR013658">
    <property type="entry name" value="SGL"/>
</dbReference>
<dbReference type="Gene3D" id="2.120.10.30">
    <property type="entry name" value="TolB, C-terminal domain"/>
    <property type="match status" value="1"/>
</dbReference>
<organism evidence="5">
    <name type="scientific">Schlesneria paludicola</name>
    <dbReference type="NCBI Taxonomy" id="360056"/>
    <lineage>
        <taxon>Bacteria</taxon>
        <taxon>Pseudomonadati</taxon>
        <taxon>Planctomycetota</taxon>
        <taxon>Planctomycetia</taxon>
        <taxon>Planctomycetales</taxon>
        <taxon>Planctomycetaceae</taxon>
        <taxon>Schlesneria</taxon>
    </lineage>
</organism>
<dbReference type="SUPFAM" id="SSF63829">
    <property type="entry name" value="Calcium-dependent phosphotriesterase"/>
    <property type="match status" value="1"/>
</dbReference>
<proteinExistence type="predicted"/>
<dbReference type="InterPro" id="IPR011042">
    <property type="entry name" value="6-blade_b-propeller_TolB-like"/>
</dbReference>
<dbReference type="AlphaFoldDB" id="A0A7C4QP39"/>
<dbReference type="Pfam" id="PF08450">
    <property type="entry name" value="SGL"/>
    <property type="match status" value="1"/>
</dbReference>
<feature type="active site" description="Proton donor/acceptor" evidence="2">
    <location>
        <position position="221"/>
    </location>
</feature>
<sequence length="311" mass="33058">MSALALTIGTLLFTQSLPPDHAVQPVKLLEVHAYCEGVVFDHLGRGYISHGDRITQFTVDGESRLWAVTGAPNGHKILADGTHLVCDASRHAVMHLDEEGRFLGNASEHCHGEPLRGPNDLTLDTPNGGFYFTDPGGSGLAAPIGTLHYVDRRGVTHLVASGFAYPNGVVLTPDGKRILMAESQKNRVLEFPVLSPGKVGAFRVFAELPVKTGEQIDNQPDGMCLDAAGNLYVAHYGMKQVQVLDPQGKLIRRYAGGNMTTSNVAFGGPRHDQLFVTGGLGAEAGPGGLFRLDLGVKGLVILPPKAASPSR</sequence>
<keyword evidence="3" id="KW-0862">Zinc</keyword>
<feature type="binding site" evidence="3">
    <location>
        <position position="167"/>
    </location>
    <ligand>
        <name>a divalent metal cation</name>
        <dbReference type="ChEBI" id="CHEBI:60240"/>
    </ligand>
</feature>
<reference evidence="5" key="1">
    <citation type="journal article" date="2020" name="mSystems">
        <title>Genome- and Community-Level Interaction Insights into Carbon Utilization and Element Cycling Functions of Hydrothermarchaeota in Hydrothermal Sediment.</title>
        <authorList>
            <person name="Zhou Z."/>
            <person name="Liu Y."/>
            <person name="Xu W."/>
            <person name="Pan J."/>
            <person name="Luo Z.H."/>
            <person name="Li M."/>
        </authorList>
    </citation>
    <scope>NUCLEOTIDE SEQUENCE [LARGE SCALE GENOMIC DNA]</scope>
    <source>
        <strain evidence="5">SpSt-508</strain>
    </source>
</reference>
<evidence type="ECO:0000256" key="2">
    <source>
        <dbReference type="PIRSR" id="PIRSR605511-1"/>
    </source>
</evidence>
<name>A0A7C4QP39_9PLAN</name>
<keyword evidence="1" id="KW-0378">Hydrolase</keyword>